<comment type="caution">
    <text evidence="1">The sequence shown here is derived from an EMBL/GenBank/DDBJ whole genome shotgun (WGS) entry which is preliminary data.</text>
</comment>
<gene>
    <name evidence="1" type="ORF">LCGC14_1932320</name>
</gene>
<dbReference type="EMBL" id="LAZR01020770">
    <property type="protein sequence ID" value="KKL87679.1"/>
    <property type="molecule type" value="Genomic_DNA"/>
</dbReference>
<dbReference type="AlphaFoldDB" id="A0A0F9FMN1"/>
<accession>A0A0F9FMN1</accession>
<organism evidence="1">
    <name type="scientific">marine sediment metagenome</name>
    <dbReference type="NCBI Taxonomy" id="412755"/>
    <lineage>
        <taxon>unclassified sequences</taxon>
        <taxon>metagenomes</taxon>
        <taxon>ecological metagenomes</taxon>
    </lineage>
</organism>
<sequence>MVKISENYCGRCHTFTTVEYDSRYSATQPVSIRCACRDEPDLTKDPNCLNPRHEHHDPLSPTVLSNRSIRESEEAHDTGVYDWDWHAKTGEYRPPADEEGTVCGHERVDGVCSFWGCPIRLKNKAAAEEERPFYEEPPRDQECLLFGCVWIRVGKVVGGSAGEDAASIEWGQPICMRCKQEAPEGFEFVRPERIVKAICPHCGGLL</sequence>
<proteinExistence type="predicted"/>
<evidence type="ECO:0000313" key="1">
    <source>
        <dbReference type="EMBL" id="KKL87679.1"/>
    </source>
</evidence>
<protein>
    <submittedName>
        <fullName evidence="1">Uncharacterized protein</fullName>
    </submittedName>
</protein>
<reference evidence="1" key="1">
    <citation type="journal article" date="2015" name="Nature">
        <title>Complex archaea that bridge the gap between prokaryotes and eukaryotes.</title>
        <authorList>
            <person name="Spang A."/>
            <person name="Saw J.H."/>
            <person name="Jorgensen S.L."/>
            <person name="Zaremba-Niedzwiedzka K."/>
            <person name="Martijn J."/>
            <person name="Lind A.E."/>
            <person name="van Eijk R."/>
            <person name="Schleper C."/>
            <person name="Guy L."/>
            <person name="Ettema T.J."/>
        </authorList>
    </citation>
    <scope>NUCLEOTIDE SEQUENCE</scope>
</reference>
<name>A0A0F9FMN1_9ZZZZ</name>